<name>K9UAD8_CHRTP</name>
<proteinExistence type="predicted"/>
<keyword evidence="2" id="KW-1185">Reference proteome</keyword>
<dbReference type="AlphaFoldDB" id="K9UAD8"/>
<dbReference type="EMBL" id="CP003598">
    <property type="protein sequence ID" value="AFY91199.1"/>
    <property type="molecule type" value="Genomic_DNA"/>
</dbReference>
<geneLocation type="plasmid" evidence="1 2">
    <name>pCHRO.01</name>
</geneLocation>
<accession>K9UAD8</accession>
<dbReference type="RefSeq" id="WP_015163136.1">
    <property type="nucleotide sequence ID" value="NC_019699.1"/>
</dbReference>
<evidence type="ECO:0000313" key="1">
    <source>
        <dbReference type="EMBL" id="AFY91199.1"/>
    </source>
</evidence>
<protein>
    <submittedName>
        <fullName evidence="1">Uncharacterized protein</fullName>
    </submittedName>
</protein>
<organism evidence="1 2">
    <name type="scientific">Chroococcidiopsis thermalis (strain PCC 7203)</name>
    <dbReference type="NCBI Taxonomy" id="251229"/>
    <lineage>
        <taxon>Bacteria</taxon>
        <taxon>Bacillati</taxon>
        <taxon>Cyanobacteriota</taxon>
        <taxon>Cyanophyceae</taxon>
        <taxon>Chroococcidiopsidales</taxon>
        <taxon>Chroococcidiopsidaceae</taxon>
        <taxon>Chroococcidiopsis</taxon>
    </lineage>
</organism>
<sequence length="97" mass="11476">MIDLQLEREIEKYQRLSRWSYQFPPSIETHYFDSILVYYYNRDLLDNIYCATLIAGGAKPSLIVIRFDRQLVFVQFKNTVLLDRLPTLPCTTNAPQN</sequence>
<dbReference type="HOGENOM" id="CLU_2341692_0_0_3"/>
<dbReference type="OrthoDB" id="515128at2"/>
<evidence type="ECO:0000313" key="2">
    <source>
        <dbReference type="Proteomes" id="UP000010384"/>
    </source>
</evidence>
<gene>
    <name evidence="1" type="ORF">Chro_5861</name>
</gene>
<keyword evidence="1" id="KW-0614">Plasmid</keyword>
<dbReference type="InParanoid" id="K9UAD8"/>
<dbReference type="Proteomes" id="UP000010384">
    <property type="component" value="Plasmid pCHRO.01"/>
</dbReference>
<reference evidence="1 2" key="1">
    <citation type="submission" date="2012-06" db="EMBL/GenBank/DDBJ databases">
        <title>Finished plasmid 1 of genome of Chroococcidiopsis thermalis PCC 7203.</title>
        <authorList>
            <consortium name="US DOE Joint Genome Institute"/>
            <person name="Gugger M."/>
            <person name="Coursin T."/>
            <person name="Rippka R."/>
            <person name="Tandeau De Marsac N."/>
            <person name="Huntemann M."/>
            <person name="Wei C.-L."/>
            <person name="Han J."/>
            <person name="Detter J.C."/>
            <person name="Han C."/>
            <person name="Tapia R."/>
            <person name="Davenport K."/>
            <person name="Daligault H."/>
            <person name="Erkkila T."/>
            <person name="Gu W."/>
            <person name="Munk A.C.C."/>
            <person name="Teshima H."/>
            <person name="Xu Y."/>
            <person name="Chain P."/>
            <person name="Chen A."/>
            <person name="Krypides N."/>
            <person name="Mavromatis K."/>
            <person name="Markowitz V."/>
            <person name="Szeto E."/>
            <person name="Ivanova N."/>
            <person name="Mikhailova N."/>
            <person name="Ovchinnikova G."/>
            <person name="Pagani I."/>
            <person name="Pati A."/>
            <person name="Goodwin L."/>
            <person name="Peters L."/>
            <person name="Pitluck S."/>
            <person name="Woyke T."/>
            <person name="Kerfeld C."/>
        </authorList>
    </citation>
    <scope>NUCLEOTIDE SEQUENCE [LARGE SCALE GENOMIC DNA]</scope>
    <source>
        <strain evidence="1 2">PCC 7203</strain>
        <plasmid evidence="1 2">pCHRO.01</plasmid>
    </source>
</reference>
<dbReference type="KEGG" id="cthe:Chro_5861"/>